<dbReference type="KEGG" id="moc:BB934_00810"/>
<proteinExistence type="predicted"/>
<organism evidence="1">
    <name type="scientific">Microvirga ossetica</name>
    <dbReference type="NCBI Taxonomy" id="1882682"/>
    <lineage>
        <taxon>Bacteria</taxon>
        <taxon>Pseudomonadati</taxon>
        <taxon>Pseudomonadota</taxon>
        <taxon>Alphaproteobacteria</taxon>
        <taxon>Hyphomicrobiales</taxon>
        <taxon>Methylobacteriaceae</taxon>
        <taxon>Microvirga</taxon>
    </lineage>
</organism>
<gene>
    <name evidence="1" type="ORF">BB934_00810</name>
</gene>
<accession>A0A1B2EAD2</accession>
<dbReference type="OrthoDB" id="8018850at2"/>
<reference evidence="1" key="1">
    <citation type="submission" date="2016-07" db="EMBL/GenBank/DDBJ databases">
        <title>Microvirga ossetica sp. nov. a new species of rhizobia isolated from root nodules of the legume species Vicia alpestris Steven originated from North Ossetia region in the Caucasus.</title>
        <authorList>
            <person name="Safronova V.I."/>
            <person name="Kuznetsova I.G."/>
            <person name="Sazanova A.L."/>
            <person name="Belimov A."/>
            <person name="Andronov E."/>
            <person name="Osledkin Y.S."/>
            <person name="Onishchuk O.P."/>
            <person name="Kurchak O.N."/>
            <person name="Shaposhnikov A.I."/>
            <person name="Willems A."/>
            <person name="Tikhonovich I.A."/>
        </authorList>
    </citation>
    <scope>NUCLEOTIDE SEQUENCE [LARGE SCALE GENOMIC DNA]</scope>
    <source>
        <strain evidence="1">V5/3M</strain>
    </source>
</reference>
<dbReference type="AlphaFoldDB" id="A0A1B2EAD2"/>
<evidence type="ECO:0000313" key="1">
    <source>
        <dbReference type="EMBL" id="ANY76933.1"/>
    </source>
</evidence>
<protein>
    <recommendedName>
        <fullName evidence="2">Response regulatory domain-containing protein</fullName>
    </recommendedName>
</protein>
<sequence>MNGMPKVLVVDNGERAPDSALSAELAGMGYASVTTPFEAADDVLALIPSPAAVVLHMPHQAGWAERRRFLDLARRLRKNLADRDTPVIITGGIAGAATMLQNELSVRAVAAPEF</sequence>
<evidence type="ECO:0008006" key="2">
    <source>
        <dbReference type="Google" id="ProtNLM"/>
    </source>
</evidence>
<dbReference type="RefSeq" id="WP_099507940.1">
    <property type="nucleotide sequence ID" value="NZ_CP016616.1"/>
</dbReference>
<dbReference type="EMBL" id="CP016616">
    <property type="protein sequence ID" value="ANY76933.1"/>
    <property type="molecule type" value="Genomic_DNA"/>
</dbReference>
<name>A0A1B2EAD2_9HYPH</name>